<dbReference type="EMBL" id="JXSU01000006">
    <property type="protein sequence ID" value="KIS25365.1"/>
    <property type="molecule type" value="Genomic_DNA"/>
</dbReference>
<dbReference type="HOGENOM" id="CLU_399398_0_0_9"/>
<dbReference type="Gene3D" id="3.40.50.12090">
    <property type="match status" value="3"/>
</dbReference>
<dbReference type="PANTHER" id="PTHR30032:SF8">
    <property type="entry name" value="GERMINATION-SPECIFIC N-ACETYLMURAMOYL-L-ALANINE AMIDASE"/>
    <property type="match status" value="1"/>
</dbReference>
<reference evidence="1 2" key="1">
    <citation type="submission" date="2014-06" db="EMBL/GenBank/DDBJ databases">
        <title>Genome characterization of distinct group I Clostridium botulinum lineages.</title>
        <authorList>
            <person name="Giordani F."/>
            <person name="Anselmo A."/>
            <person name="Fillo S."/>
            <person name="Palozzi A.M."/>
            <person name="Fortunato A."/>
            <person name="Gentile B."/>
            <person name="Ciammaruconi A."/>
            <person name="Anniballi F."/>
            <person name="De Medici D."/>
            <person name="Lista F."/>
        </authorList>
    </citation>
    <scope>NUCLEOTIDE SEQUENCE [LARGE SCALE GENOMIC DNA]</scope>
    <source>
        <strain evidence="1 2">B2 450</strain>
    </source>
</reference>
<dbReference type="InterPro" id="IPR051922">
    <property type="entry name" value="Bact_Sporulation_Assoc"/>
</dbReference>
<dbReference type="Gene3D" id="2.60.120.380">
    <property type="match status" value="3"/>
</dbReference>
<protein>
    <submittedName>
        <fullName evidence="1">Cell surface protein</fullName>
    </submittedName>
</protein>
<gene>
    <name evidence="1" type="ORF">N495_01945</name>
</gene>
<dbReference type="SUPFAM" id="SSF89260">
    <property type="entry name" value="Collagen-binding domain"/>
    <property type="match status" value="2"/>
</dbReference>
<dbReference type="Pfam" id="PF04122">
    <property type="entry name" value="CW_binding_2"/>
    <property type="match status" value="3"/>
</dbReference>
<evidence type="ECO:0000313" key="2">
    <source>
        <dbReference type="Proteomes" id="UP000032250"/>
    </source>
</evidence>
<dbReference type="OrthoDB" id="3268660at2"/>
<accession>A0A0D1BY84</accession>
<dbReference type="Proteomes" id="UP000032250">
    <property type="component" value="Unassembled WGS sequence"/>
</dbReference>
<comment type="caution">
    <text evidence="1">The sequence shown here is derived from an EMBL/GenBank/DDBJ whole genome shotgun (WGS) entry which is preliminary data.</text>
</comment>
<evidence type="ECO:0000313" key="1">
    <source>
        <dbReference type="EMBL" id="KIS25365.1"/>
    </source>
</evidence>
<dbReference type="PANTHER" id="PTHR30032">
    <property type="entry name" value="N-ACETYLMURAMOYL-L-ALANINE AMIDASE-RELATED"/>
    <property type="match status" value="1"/>
</dbReference>
<dbReference type="RefSeq" id="WP_043031124.1">
    <property type="nucleotide sequence ID" value="NZ_JXSU01000006.1"/>
</dbReference>
<dbReference type="PATRIC" id="fig|1379739.3.peg.695"/>
<organism evidence="1 2">
    <name type="scientific">Clostridium botulinum B2 450</name>
    <dbReference type="NCBI Taxonomy" id="1379739"/>
    <lineage>
        <taxon>Bacteria</taxon>
        <taxon>Bacillati</taxon>
        <taxon>Bacillota</taxon>
        <taxon>Clostridia</taxon>
        <taxon>Eubacteriales</taxon>
        <taxon>Clostridiaceae</taxon>
        <taxon>Clostridium</taxon>
    </lineage>
</organism>
<name>A0A0D1BY84_CLOBO</name>
<sequence>MVKSKEKSKVFFTLLAITLIFIVNSNKVKADDEINFKRLCGKGRYETSASICSGGWETSEYVVLASGEGFADALSAAPLAKKYNAPIILTGKNKLNDNAKAQLEKLETKKVIIVGGPGSISEDIVTELKNLGIKVNRIYGEDRYKTSLKIAKEIGVKNGVVVTNGLGFADALAMAPIAATKQMPILLTPSDKLTNDTMEFLKKNSYDKSYVLGGPATVSDYIKNSLKNPIRLSGMDRFQTNIAILDHFRDEINLDEVYITSGDGYADALSGSVLASKNKSPIILINDDLNRSTKSFVSTNKFNFKNVTIFGGEAVVKEPTLSNLFGAFKPGETRSDTKEVVAERLDRSYLKDYHIDLPEEGKLDIEYDFNDFTRFDLIVLDGKGNEIIKKSYNYLKKNKSVHDNYNDIRLPKGKYIVRVHAFNMNGTYTIKAKYIQEGEGFEKEFNNDLKTANAIEPNKSIVGSIHSYNDVDYYKFTLNEKGNLKINLKHNQYGRYGFKVSLLDENNKSISEFISRGEDINSYSNKLRLPKGTYFVKIECEKWNDEPLQYELNLVYNVEGENYESEPNDYIQDANYIKCNKEYIGNIQSRDDRDYYKINLNSDSKVTINFKHDESYGKWTIYLCDKDNNPIQRFKSYGFEINKDFDPVELKSGEYYVSVEGRDDLDYTINVKREAPDKPADENKE</sequence>
<proteinExistence type="predicted"/>
<dbReference type="InterPro" id="IPR007253">
    <property type="entry name" value="Cell_wall-bd_2"/>
</dbReference>
<dbReference type="AlphaFoldDB" id="A0A0D1BY84"/>